<organism evidence="1 2">
    <name type="scientific">Acanthoscelides obtectus</name>
    <name type="common">Bean weevil</name>
    <name type="synonym">Bruchus obtectus</name>
    <dbReference type="NCBI Taxonomy" id="200917"/>
    <lineage>
        <taxon>Eukaryota</taxon>
        <taxon>Metazoa</taxon>
        <taxon>Ecdysozoa</taxon>
        <taxon>Arthropoda</taxon>
        <taxon>Hexapoda</taxon>
        <taxon>Insecta</taxon>
        <taxon>Pterygota</taxon>
        <taxon>Neoptera</taxon>
        <taxon>Endopterygota</taxon>
        <taxon>Coleoptera</taxon>
        <taxon>Polyphaga</taxon>
        <taxon>Cucujiformia</taxon>
        <taxon>Chrysomeloidea</taxon>
        <taxon>Chrysomelidae</taxon>
        <taxon>Bruchinae</taxon>
        <taxon>Bruchini</taxon>
        <taxon>Acanthoscelides</taxon>
    </lineage>
</organism>
<name>A0A9P0PHQ3_ACAOB</name>
<dbReference type="Proteomes" id="UP001152888">
    <property type="component" value="Unassembled WGS sequence"/>
</dbReference>
<sequence>MERNSTRQNNALIQLYIQNNFSNVKTICAFPKTNIVKSAPADNTIRHLYAKFVNASSPRNVSHYPDEQDVPMKISKPYEPVLKRLHQHPVVSVLKS</sequence>
<reference evidence="1" key="1">
    <citation type="submission" date="2022-03" db="EMBL/GenBank/DDBJ databases">
        <authorList>
            <person name="Sayadi A."/>
        </authorList>
    </citation>
    <scope>NUCLEOTIDE SEQUENCE</scope>
</reference>
<dbReference type="EMBL" id="CAKOFQ010006952">
    <property type="protein sequence ID" value="CAH1984178.1"/>
    <property type="molecule type" value="Genomic_DNA"/>
</dbReference>
<gene>
    <name evidence="1" type="ORF">ACAOBT_LOCUS15956</name>
</gene>
<evidence type="ECO:0000313" key="2">
    <source>
        <dbReference type="Proteomes" id="UP001152888"/>
    </source>
</evidence>
<dbReference type="AlphaFoldDB" id="A0A9P0PHQ3"/>
<proteinExistence type="predicted"/>
<protein>
    <submittedName>
        <fullName evidence="1">Uncharacterized protein</fullName>
    </submittedName>
</protein>
<dbReference type="OrthoDB" id="6782743at2759"/>
<evidence type="ECO:0000313" key="1">
    <source>
        <dbReference type="EMBL" id="CAH1984178.1"/>
    </source>
</evidence>
<keyword evidence="2" id="KW-1185">Reference proteome</keyword>
<comment type="caution">
    <text evidence="1">The sequence shown here is derived from an EMBL/GenBank/DDBJ whole genome shotgun (WGS) entry which is preliminary data.</text>
</comment>
<accession>A0A9P0PHQ3</accession>